<dbReference type="PROSITE" id="PS50011">
    <property type="entry name" value="PROTEIN_KINASE_DOM"/>
    <property type="match status" value="1"/>
</dbReference>
<evidence type="ECO:0000256" key="14">
    <source>
        <dbReference type="SAM" id="MobiDB-lite"/>
    </source>
</evidence>
<dbReference type="PANTHER" id="PTHR48007">
    <property type="entry name" value="LEUCINE-RICH REPEAT RECEPTOR-LIKE PROTEIN KINASE PXC1"/>
    <property type="match status" value="1"/>
</dbReference>
<dbReference type="InterPro" id="IPR001611">
    <property type="entry name" value="Leu-rich_rpt"/>
</dbReference>
<evidence type="ECO:0000256" key="2">
    <source>
        <dbReference type="ARBA" id="ARBA00009592"/>
    </source>
</evidence>
<keyword evidence="4" id="KW-0433">Leucine-rich repeat</keyword>
<proteinExistence type="inferred from homology"/>
<protein>
    <recommendedName>
        <fullName evidence="17">Protein kinase domain-containing protein</fullName>
    </recommendedName>
</protein>
<dbReference type="FunFam" id="3.80.10.10:FF:000317">
    <property type="entry name" value="Inactive leucine-rich repeat receptor-like protein kinase"/>
    <property type="match status" value="1"/>
</dbReference>
<evidence type="ECO:0000256" key="6">
    <source>
        <dbReference type="ARBA" id="ARBA00022729"/>
    </source>
</evidence>
<keyword evidence="13" id="KW-0325">Glycoprotein</keyword>
<dbReference type="InterPro" id="IPR046959">
    <property type="entry name" value="PRK1-6/SRF4-like"/>
</dbReference>
<dbReference type="FunFam" id="1.10.510.10:FF:000267">
    <property type="entry name" value="probable LRR receptor-like serine/threonine-protein kinase IRK"/>
    <property type="match status" value="1"/>
</dbReference>
<feature type="chain" id="PRO_5043808100" description="Protein kinase domain-containing protein" evidence="16">
    <location>
        <begin position="25"/>
        <end position="991"/>
    </location>
</feature>
<dbReference type="InterPro" id="IPR011009">
    <property type="entry name" value="Kinase-like_dom_sf"/>
</dbReference>
<evidence type="ECO:0000256" key="12">
    <source>
        <dbReference type="ARBA" id="ARBA00023170"/>
    </source>
</evidence>
<comment type="subcellular location">
    <subcellularLocation>
        <location evidence="1">Membrane</location>
        <topology evidence="1">Single-pass type I membrane protein</topology>
    </subcellularLocation>
</comment>
<keyword evidence="3" id="KW-0597">Phosphoprotein</keyword>
<dbReference type="SUPFAM" id="SSF52047">
    <property type="entry name" value="RNI-like"/>
    <property type="match status" value="1"/>
</dbReference>
<dbReference type="SUPFAM" id="SSF52058">
    <property type="entry name" value="L domain-like"/>
    <property type="match status" value="1"/>
</dbReference>
<evidence type="ECO:0000256" key="15">
    <source>
        <dbReference type="SAM" id="Phobius"/>
    </source>
</evidence>
<dbReference type="Gene3D" id="1.10.510.10">
    <property type="entry name" value="Transferase(Phosphotransferase) domain 1"/>
    <property type="match status" value="1"/>
</dbReference>
<comment type="similarity">
    <text evidence="2">Belongs to the RLP family.</text>
</comment>
<dbReference type="SMART" id="SM00369">
    <property type="entry name" value="LRR_TYP"/>
    <property type="match status" value="10"/>
</dbReference>
<dbReference type="Pfam" id="PF08263">
    <property type="entry name" value="LRRNT_2"/>
    <property type="match status" value="1"/>
</dbReference>
<dbReference type="InterPro" id="IPR032675">
    <property type="entry name" value="LRR_dom_sf"/>
</dbReference>
<gene>
    <name evidence="18" type="ORF">LTRI10_LOCUS44209</name>
</gene>
<organism evidence="18 19">
    <name type="scientific">Linum trigynum</name>
    <dbReference type="NCBI Taxonomy" id="586398"/>
    <lineage>
        <taxon>Eukaryota</taxon>
        <taxon>Viridiplantae</taxon>
        <taxon>Streptophyta</taxon>
        <taxon>Embryophyta</taxon>
        <taxon>Tracheophyta</taxon>
        <taxon>Spermatophyta</taxon>
        <taxon>Magnoliopsida</taxon>
        <taxon>eudicotyledons</taxon>
        <taxon>Gunneridae</taxon>
        <taxon>Pentapetalae</taxon>
        <taxon>rosids</taxon>
        <taxon>fabids</taxon>
        <taxon>Malpighiales</taxon>
        <taxon>Linaceae</taxon>
        <taxon>Linum</taxon>
    </lineage>
</organism>
<dbReference type="EMBL" id="OZ034820">
    <property type="protein sequence ID" value="CAL1404345.1"/>
    <property type="molecule type" value="Genomic_DNA"/>
</dbReference>
<dbReference type="GO" id="GO:0016020">
    <property type="term" value="C:membrane"/>
    <property type="evidence" value="ECO:0007669"/>
    <property type="project" value="UniProtKB-SubCell"/>
</dbReference>
<dbReference type="InterPro" id="IPR000719">
    <property type="entry name" value="Prot_kinase_dom"/>
</dbReference>
<dbReference type="PANTHER" id="PTHR48007:SF76">
    <property type="entry name" value="OS03G0145102 PROTEIN"/>
    <property type="match status" value="1"/>
</dbReference>
<evidence type="ECO:0000259" key="17">
    <source>
        <dbReference type="PROSITE" id="PS50011"/>
    </source>
</evidence>
<evidence type="ECO:0000313" key="18">
    <source>
        <dbReference type="EMBL" id="CAL1404345.1"/>
    </source>
</evidence>
<keyword evidence="5 15" id="KW-0812">Transmembrane</keyword>
<keyword evidence="19" id="KW-1185">Reference proteome</keyword>
<dbReference type="Gene3D" id="3.30.200.20">
    <property type="entry name" value="Phosphorylase Kinase, domain 1"/>
    <property type="match status" value="1"/>
</dbReference>
<dbReference type="Pfam" id="PF00560">
    <property type="entry name" value="LRR_1"/>
    <property type="match status" value="4"/>
</dbReference>
<feature type="region of interest" description="Disordered" evidence="14">
    <location>
        <begin position="597"/>
        <end position="622"/>
    </location>
</feature>
<feature type="transmembrane region" description="Helical" evidence="15">
    <location>
        <begin position="625"/>
        <end position="651"/>
    </location>
</feature>
<dbReference type="AlphaFoldDB" id="A0AAV2G416"/>
<dbReference type="Proteomes" id="UP001497516">
    <property type="component" value="Chromosome 7"/>
</dbReference>
<dbReference type="PRINTS" id="PR00019">
    <property type="entry name" value="LEURICHRPT"/>
</dbReference>
<dbReference type="InterPro" id="IPR055414">
    <property type="entry name" value="LRR_R13L4/SHOC2-like"/>
</dbReference>
<dbReference type="InterPro" id="IPR003591">
    <property type="entry name" value="Leu-rich_rpt_typical-subtyp"/>
</dbReference>
<evidence type="ECO:0000256" key="16">
    <source>
        <dbReference type="SAM" id="SignalP"/>
    </source>
</evidence>
<evidence type="ECO:0000313" key="19">
    <source>
        <dbReference type="Proteomes" id="UP001497516"/>
    </source>
</evidence>
<keyword evidence="9" id="KW-0067">ATP-binding</keyword>
<keyword evidence="12" id="KW-0675">Receptor</keyword>
<keyword evidence="10 15" id="KW-1133">Transmembrane helix</keyword>
<evidence type="ECO:0000256" key="8">
    <source>
        <dbReference type="ARBA" id="ARBA00022741"/>
    </source>
</evidence>
<evidence type="ECO:0000256" key="4">
    <source>
        <dbReference type="ARBA" id="ARBA00022614"/>
    </source>
</evidence>
<dbReference type="Pfam" id="PF00069">
    <property type="entry name" value="Pkinase"/>
    <property type="match status" value="1"/>
</dbReference>
<dbReference type="FunFam" id="3.80.10.10:FF:000275">
    <property type="entry name" value="Leucine-rich repeat receptor-like protein kinase"/>
    <property type="match status" value="1"/>
</dbReference>
<dbReference type="SUPFAM" id="SSF56112">
    <property type="entry name" value="Protein kinase-like (PK-like)"/>
    <property type="match status" value="1"/>
</dbReference>
<dbReference type="Pfam" id="PF13855">
    <property type="entry name" value="LRR_8"/>
    <property type="match status" value="1"/>
</dbReference>
<dbReference type="GO" id="GO:0005524">
    <property type="term" value="F:ATP binding"/>
    <property type="evidence" value="ECO:0007669"/>
    <property type="project" value="UniProtKB-KW"/>
</dbReference>
<evidence type="ECO:0000256" key="1">
    <source>
        <dbReference type="ARBA" id="ARBA00004479"/>
    </source>
</evidence>
<feature type="signal peptide" evidence="16">
    <location>
        <begin position="1"/>
        <end position="24"/>
    </location>
</feature>
<evidence type="ECO:0000256" key="10">
    <source>
        <dbReference type="ARBA" id="ARBA00022989"/>
    </source>
</evidence>
<evidence type="ECO:0000256" key="7">
    <source>
        <dbReference type="ARBA" id="ARBA00022737"/>
    </source>
</evidence>
<dbReference type="Pfam" id="PF23598">
    <property type="entry name" value="LRR_14"/>
    <property type="match status" value="1"/>
</dbReference>
<evidence type="ECO:0000256" key="9">
    <source>
        <dbReference type="ARBA" id="ARBA00022840"/>
    </source>
</evidence>
<dbReference type="GO" id="GO:0004672">
    <property type="term" value="F:protein kinase activity"/>
    <property type="evidence" value="ECO:0007669"/>
    <property type="project" value="InterPro"/>
</dbReference>
<keyword evidence="7" id="KW-0677">Repeat</keyword>
<feature type="domain" description="Protein kinase" evidence="17">
    <location>
        <begin position="714"/>
        <end position="986"/>
    </location>
</feature>
<dbReference type="PROSITE" id="PS51450">
    <property type="entry name" value="LRR"/>
    <property type="match status" value="1"/>
</dbReference>
<reference evidence="18 19" key="1">
    <citation type="submission" date="2024-04" db="EMBL/GenBank/DDBJ databases">
        <authorList>
            <person name="Fracassetti M."/>
        </authorList>
    </citation>
    <scope>NUCLEOTIDE SEQUENCE [LARGE SCALE GENOMIC DNA]</scope>
</reference>
<keyword evidence="6 16" id="KW-0732">Signal</keyword>
<evidence type="ECO:0000256" key="3">
    <source>
        <dbReference type="ARBA" id="ARBA00022553"/>
    </source>
</evidence>
<keyword evidence="11 15" id="KW-0472">Membrane</keyword>
<accession>A0AAV2G416</accession>
<dbReference type="Gene3D" id="3.80.10.10">
    <property type="entry name" value="Ribonuclease Inhibitor"/>
    <property type="match status" value="5"/>
</dbReference>
<keyword evidence="8" id="KW-0547">Nucleotide-binding</keyword>
<dbReference type="InterPro" id="IPR013210">
    <property type="entry name" value="LRR_N_plant-typ"/>
</dbReference>
<evidence type="ECO:0000256" key="11">
    <source>
        <dbReference type="ARBA" id="ARBA00023136"/>
    </source>
</evidence>
<sequence>MASHHHPLLFPVLALLTLFTPTSTAIDEAAIPLLDEVFGLIAFKSDLIDPSSHLSSWNQDDDSPCSWRYIACNPATRRVSSISLDSLSLSGKLGRGLQKLTHLKSLSLSNNNISGSIPPSLGFPSLQSLNLSRNSLSGAVPASFLDLDSLKFLDLSHNLLSGPLPEDLFRNCSSLRWISLSGNSLEGSIPSTLYGCSALNTVVLSGNRFSGSPDFSSGIWSLSRLRTLDLSGNSFSGSVPEGVYRLRNLKEIRLQGNGFAGTIPWDLGLCPHLNRLDFSDNAFIGPIPEYLLRLGSLSHLSFSNNLLTGSLPDRIGELTKLEFLDLSHNGLAGGIPSSIVSCSGLSVIRLRGNNFNGTIPDQMFTNLGSLVEVDFSGNQLVGALPPASPAFFSSIQILDLSGNQLTGHIPAGNGLISSGLKHLNLSWNDLHSTLPPELGYLQNLEVLDLRYSTIHGSIPADLCESGKLAILQLDGNSLFGPIPEEIGNCSSLYLLSLSHNNLTGPVPNSISKLSKLEFLKLEFNSLTGELPMELGTLENLLAVNVSHNQLVGRLPESGIFPSLDASALQGNLGICSPLLKGPCKLDVPKPLVLDPFANAGDQTRNRNRNPESPASSSSSSSGHRMFLTASAIIAISAAAFIIVGVVVVTLLNASARKRLAFVEHALESMCSSSVSKSSGNLAGSRLILFDSKSSSSLIRRHLTDDETNNPESLLSKAAEIGEGELGTVYKLPLGSTGRTVAVKKLDGSKIVQFADDFDREVRLLGKVKHQNLLSLKGFYWTPRLQLLIAEYAPNGSLQGKLHERSPSTPALTWAERFKILSGTAHGLAHLHHGFRPPIIHYNVKPSNVLLDADMNPKVSDYGLTRLLTQQEESHVVVGYAAPEVACRSLRVSEKCDVYGYGVVALEVVTGRRPVEYGEDSVVILSDHVRGLLEEGNNVLECVDPAMGGSWPEEEVLPVLKLALVCTSHVPSSRPSMAEVVQILQVIRTPLP</sequence>
<name>A0AAV2G416_9ROSI</name>
<dbReference type="CDD" id="cd14066">
    <property type="entry name" value="STKc_IRAK"/>
    <property type="match status" value="1"/>
</dbReference>
<evidence type="ECO:0000256" key="5">
    <source>
        <dbReference type="ARBA" id="ARBA00022692"/>
    </source>
</evidence>
<evidence type="ECO:0000256" key="13">
    <source>
        <dbReference type="ARBA" id="ARBA00023180"/>
    </source>
</evidence>